<evidence type="ECO:0000313" key="3">
    <source>
        <dbReference type="Proteomes" id="UP000505077"/>
    </source>
</evidence>
<accession>A0A6L2R3W1</accession>
<comment type="caution">
    <text evidence="2">The sequence shown here is derived from an EMBL/GenBank/DDBJ whole genome shotgun (WGS) entry which is preliminary data.</text>
</comment>
<dbReference type="AlphaFoldDB" id="A0A6L2R3W1"/>
<evidence type="ECO:0000256" key="1">
    <source>
        <dbReference type="SAM" id="SignalP"/>
    </source>
</evidence>
<keyword evidence="1" id="KW-0732">Signal</keyword>
<reference evidence="2 3" key="1">
    <citation type="journal article" date="2020" name="ISME J.">
        <title>Parallel Reductive Genome Evolution in Desulfovibrio Ectosymbionts Independently Acquired by Trichonympha Protists in the Termite Gut.</title>
        <authorList>
            <person name="Takeuchi M."/>
            <person name="Kuwahara H."/>
            <person name="Murakami T."/>
            <person name="Takahashi K."/>
            <person name="Kajitani R."/>
            <person name="Toyoda A."/>
            <person name="Itoh T."/>
            <person name="Ohkuma M."/>
            <person name="Hongoh Y."/>
        </authorList>
    </citation>
    <scope>NUCLEOTIDE SEQUENCE [LARGE SCALE GENOMIC DNA]</scope>
    <source>
        <strain evidence="2">ZnDsv-02</strain>
    </source>
</reference>
<organism evidence="2 3">
    <name type="scientific">Candidatus Desulfovibrio kirbyi</name>
    <dbReference type="NCBI Taxonomy" id="2696086"/>
    <lineage>
        <taxon>Bacteria</taxon>
        <taxon>Pseudomonadati</taxon>
        <taxon>Thermodesulfobacteriota</taxon>
        <taxon>Desulfovibrionia</taxon>
        <taxon>Desulfovibrionales</taxon>
        <taxon>Desulfovibrionaceae</taxon>
        <taxon>Desulfovibrio</taxon>
    </lineage>
</organism>
<dbReference type="Proteomes" id="UP000505077">
    <property type="component" value="Unassembled WGS sequence"/>
</dbReference>
<evidence type="ECO:0000313" key="2">
    <source>
        <dbReference type="EMBL" id="GFH62256.1"/>
    </source>
</evidence>
<feature type="signal peptide" evidence="1">
    <location>
        <begin position="1"/>
        <end position="28"/>
    </location>
</feature>
<sequence length="226" mass="24556">MTYPIRAPRAAIAALGMVTLLFMPPSQGHTAAIESARDDAREAAQFPALIGKAIDAADSAAFERLVDMNAILDTALNLFLRETQKPETARGLPPLLALMLSRATLEDSGEGLHALILQEVKTFVNNGIASGAFAGRKLTYQADQGLLAPFFADASAGRKEIRETDEAWPDKGEWLVPFILFDAGNNESYPVLGRVSKTGNGFRLTAIDNMDELVRRILTEVQRLTE</sequence>
<proteinExistence type="predicted"/>
<name>A0A6L2R3W1_9BACT</name>
<gene>
    <name evidence="2" type="ORF">ZNDK_0027</name>
</gene>
<protein>
    <submittedName>
        <fullName evidence="2">Uncharacterized protein</fullName>
    </submittedName>
</protein>
<dbReference type="EMBL" id="BLLL01000001">
    <property type="protein sequence ID" value="GFH62256.1"/>
    <property type="molecule type" value="Genomic_DNA"/>
</dbReference>
<feature type="chain" id="PRO_5026657289" evidence="1">
    <location>
        <begin position="29"/>
        <end position="226"/>
    </location>
</feature>